<evidence type="ECO:0000313" key="2">
    <source>
        <dbReference type="EMBL" id="CAI5743373.1"/>
    </source>
</evidence>
<gene>
    <name evidence="2" type="ORF">HBR001_LOCUS9445</name>
</gene>
<name>A0AAV0V4Z3_HYABA</name>
<keyword evidence="1" id="KW-0732">Signal</keyword>
<reference evidence="2" key="1">
    <citation type="submission" date="2022-12" db="EMBL/GenBank/DDBJ databases">
        <authorList>
            <person name="Webb A."/>
        </authorList>
    </citation>
    <scope>NUCLEOTIDE SEQUENCE</scope>
    <source>
        <strain evidence="2">Hp1</strain>
    </source>
</reference>
<keyword evidence="3" id="KW-1185">Reference proteome</keyword>
<sequence>MKALYLRALFATGVLSAGSYSALESIEAKATASAAHALDPETDKKILRTDAATVAEQEERGGPLDLLDVLVGMAFRTADTKLSAATAALPSLQPTVATVMSAPARVSKSPGTISYLLPASSEELKQLVLKAEQLLSANRYKYAGPPRVHHIVERLNQLTPIEAAAVIQAVKMLVQKSQKEAPLWVQKVEDVQLRRIYDDDIRPEALRSSWLASVQQNGAKDHDHGIDRLVIDATDAYAKYVKFHKSVSKSSL</sequence>
<feature type="signal peptide" evidence="1">
    <location>
        <begin position="1"/>
        <end position="16"/>
    </location>
</feature>
<dbReference type="Proteomes" id="UP001162031">
    <property type="component" value="Unassembled WGS sequence"/>
</dbReference>
<dbReference type="EMBL" id="CANTFL010001488">
    <property type="protein sequence ID" value="CAI5743373.1"/>
    <property type="molecule type" value="Genomic_DNA"/>
</dbReference>
<protein>
    <recommendedName>
        <fullName evidence="4">RxLR effector candidate protein</fullName>
    </recommendedName>
</protein>
<feature type="chain" id="PRO_5043762788" description="RxLR effector candidate protein" evidence="1">
    <location>
        <begin position="17"/>
        <end position="252"/>
    </location>
</feature>
<dbReference type="AlphaFoldDB" id="A0AAV0V4Z3"/>
<comment type="caution">
    <text evidence="2">The sequence shown here is derived from an EMBL/GenBank/DDBJ whole genome shotgun (WGS) entry which is preliminary data.</text>
</comment>
<evidence type="ECO:0000313" key="3">
    <source>
        <dbReference type="Proteomes" id="UP001162031"/>
    </source>
</evidence>
<organism evidence="2 3">
    <name type="scientific">Hyaloperonospora brassicae</name>
    <name type="common">Brassica downy mildew</name>
    <name type="synonym">Peronospora brassicae</name>
    <dbReference type="NCBI Taxonomy" id="162125"/>
    <lineage>
        <taxon>Eukaryota</taxon>
        <taxon>Sar</taxon>
        <taxon>Stramenopiles</taxon>
        <taxon>Oomycota</taxon>
        <taxon>Peronosporomycetes</taxon>
        <taxon>Peronosporales</taxon>
        <taxon>Peronosporaceae</taxon>
        <taxon>Hyaloperonospora</taxon>
    </lineage>
</organism>
<accession>A0AAV0V4Z3</accession>
<evidence type="ECO:0008006" key="4">
    <source>
        <dbReference type="Google" id="ProtNLM"/>
    </source>
</evidence>
<proteinExistence type="predicted"/>
<evidence type="ECO:0000256" key="1">
    <source>
        <dbReference type="SAM" id="SignalP"/>
    </source>
</evidence>